<sequence length="316" mass="35027">MRIYTKNQIEKAIDIPLLITEIERGLIYYSKKQTMIAQSSFLRFEKPPGDVHIKSGAILDDEFYVVKIASGFYDNPKLALPSSNGLMLLFSQKTGELKAILLDEGLLTDLRTALAGAIAAKYLANHPIKKIGIIGTGTQAREQLFNLQFVTACREVLIWGRNPAKAKAFSQDLRFSSFKISLAKEIEEIPQNCDLIVTATSSKNPLLFGDQLRPGTHITAVGADDYEKQELDSSVFDKADLIIVDSLSQCSQYGDLAHVKDIQNKPIMELGAFLEKPKIRHKHLITVVDLTGIAIEDLQVAKAVFSSLKSIYKGDK</sequence>
<evidence type="ECO:0000313" key="1">
    <source>
        <dbReference type="EMBL" id="KKL84026.1"/>
    </source>
</evidence>
<comment type="caution">
    <text evidence="1">The sequence shown here is derived from an EMBL/GenBank/DDBJ whole genome shotgun (WGS) entry which is preliminary data.</text>
</comment>
<dbReference type="InterPro" id="IPR036291">
    <property type="entry name" value="NAD(P)-bd_dom_sf"/>
</dbReference>
<dbReference type="Pfam" id="PF02423">
    <property type="entry name" value="OCD_Mu_crystall"/>
    <property type="match status" value="1"/>
</dbReference>
<dbReference type="InterPro" id="IPR023401">
    <property type="entry name" value="ODC_N"/>
</dbReference>
<name>A0A0F9G0L7_9ZZZZ</name>
<dbReference type="SUPFAM" id="SSF51735">
    <property type="entry name" value="NAD(P)-binding Rossmann-fold domains"/>
    <property type="match status" value="1"/>
</dbReference>
<dbReference type="GO" id="GO:0005737">
    <property type="term" value="C:cytoplasm"/>
    <property type="evidence" value="ECO:0007669"/>
    <property type="project" value="TreeGrafter"/>
</dbReference>
<dbReference type="Gene3D" id="3.30.1780.10">
    <property type="entry name" value="ornithine cyclodeaminase, domain 1"/>
    <property type="match status" value="1"/>
</dbReference>
<dbReference type="PIRSF" id="PIRSF001439">
    <property type="entry name" value="CryM"/>
    <property type="match status" value="1"/>
</dbReference>
<dbReference type="AlphaFoldDB" id="A0A0F9G0L7"/>
<gene>
    <name evidence="1" type="ORF">LCGC14_1968850</name>
</gene>
<dbReference type="PANTHER" id="PTHR13812:SF19">
    <property type="entry name" value="KETIMINE REDUCTASE MU-CRYSTALLIN"/>
    <property type="match status" value="1"/>
</dbReference>
<protein>
    <recommendedName>
        <fullName evidence="2">Ornithine cyclodeaminase</fullName>
    </recommendedName>
</protein>
<organism evidence="1">
    <name type="scientific">marine sediment metagenome</name>
    <dbReference type="NCBI Taxonomy" id="412755"/>
    <lineage>
        <taxon>unclassified sequences</taxon>
        <taxon>metagenomes</taxon>
        <taxon>ecological metagenomes</taxon>
    </lineage>
</organism>
<reference evidence="1" key="1">
    <citation type="journal article" date="2015" name="Nature">
        <title>Complex archaea that bridge the gap between prokaryotes and eukaryotes.</title>
        <authorList>
            <person name="Spang A."/>
            <person name="Saw J.H."/>
            <person name="Jorgensen S.L."/>
            <person name="Zaremba-Niedzwiedzka K."/>
            <person name="Martijn J."/>
            <person name="Lind A.E."/>
            <person name="van Eijk R."/>
            <person name="Schleper C."/>
            <person name="Guy L."/>
            <person name="Ettema T.J."/>
        </authorList>
    </citation>
    <scope>NUCLEOTIDE SEQUENCE</scope>
</reference>
<dbReference type="InterPro" id="IPR003462">
    <property type="entry name" value="ODC_Mu_crystall"/>
</dbReference>
<dbReference type="EMBL" id="LAZR01021815">
    <property type="protein sequence ID" value="KKL84026.1"/>
    <property type="molecule type" value="Genomic_DNA"/>
</dbReference>
<dbReference type="Gene3D" id="3.40.50.720">
    <property type="entry name" value="NAD(P)-binding Rossmann-like Domain"/>
    <property type="match status" value="1"/>
</dbReference>
<proteinExistence type="predicted"/>
<accession>A0A0F9G0L7</accession>
<dbReference type="PANTHER" id="PTHR13812">
    <property type="entry name" value="KETIMINE REDUCTASE MU-CRYSTALLIN"/>
    <property type="match status" value="1"/>
</dbReference>
<evidence type="ECO:0008006" key="2">
    <source>
        <dbReference type="Google" id="ProtNLM"/>
    </source>
</evidence>